<comment type="caution">
    <text evidence="1">The sequence shown here is derived from an EMBL/GenBank/DDBJ whole genome shotgun (WGS) entry which is preliminary data.</text>
</comment>
<gene>
    <name evidence="1" type="ORF">A2Z21_01990</name>
</gene>
<evidence type="ECO:0000313" key="1">
    <source>
        <dbReference type="EMBL" id="OGF52943.1"/>
    </source>
</evidence>
<protein>
    <recommendedName>
        <fullName evidence="3">ATP-dependent DNA ligase family profile domain-containing protein</fullName>
    </recommendedName>
</protein>
<dbReference type="STRING" id="1817864.A2Z21_01990"/>
<sequence>MKKIDWPKLYVETANGSINYWQIWTDGPNVCTEWGQLNTDSPQTEKYKAVGKNVGRSNETNPEEQAKLEAQSKFDKQMRLKYVLSVKEALSVLNIKPMLAYPLDDKRQKKLKFPVSVQPKYNGVRCMAYNLPDGSVRLMSRGGRITPCRTCRMS</sequence>
<reference evidence="1 2" key="1">
    <citation type="journal article" date="2016" name="Nat. Commun.">
        <title>Thousands of microbial genomes shed light on interconnected biogeochemical processes in an aquifer system.</title>
        <authorList>
            <person name="Anantharaman K."/>
            <person name="Brown C.T."/>
            <person name="Hug L.A."/>
            <person name="Sharon I."/>
            <person name="Castelle C.J."/>
            <person name="Probst A.J."/>
            <person name="Thomas B.C."/>
            <person name="Singh A."/>
            <person name="Wilkins M.J."/>
            <person name="Karaoz U."/>
            <person name="Brodie E.L."/>
            <person name="Williams K.H."/>
            <person name="Hubbard S.S."/>
            <person name="Banfield J.F."/>
        </authorList>
    </citation>
    <scope>NUCLEOTIDE SEQUENCE [LARGE SCALE GENOMIC DNA]</scope>
    <source>
        <strain evidence="2">RBG_16_55_9</strain>
    </source>
</reference>
<dbReference type="EMBL" id="MFGX01000123">
    <property type="protein sequence ID" value="OGF52943.1"/>
    <property type="molecule type" value="Genomic_DNA"/>
</dbReference>
<proteinExistence type="predicted"/>
<accession>A0A1F5UP57</accession>
<organism evidence="1 2">
    <name type="scientific">Fraserbacteria sp. (strain RBG_16_55_9)</name>
    <dbReference type="NCBI Taxonomy" id="1817864"/>
    <lineage>
        <taxon>Bacteria</taxon>
        <taxon>Candidatus Fraseribacteriota</taxon>
    </lineage>
</organism>
<dbReference type="Gene3D" id="3.30.470.30">
    <property type="entry name" value="DNA ligase/mRNA capping enzyme"/>
    <property type="match status" value="1"/>
</dbReference>
<dbReference type="SUPFAM" id="SSF56091">
    <property type="entry name" value="DNA ligase/mRNA capping enzyme, catalytic domain"/>
    <property type="match status" value="1"/>
</dbReference>
<name>A0A1F5UP57_FRAXR</name>
<dbReference type="Proteomes" id="UP000179157">
    <property type="component" value="Unassembled WGS sequence"/>
</dbReference>
<evidence type="ECO:0000313" key="2">
    <source>
        <dbReference type="Proteomes" id="UP000179157"/>
    </source>
</evidence>
<evidence type="ECO:0008006" key="3">
    <source>
        <dbReference type="Google" id="ProtNLM"/>
    </source>
</evidence>
<dbReference type="AlphaFoldDB" id="A0A1F5UP57"/>